<evidence type="ECO:0000256" key="1">
    <source>
        <dbReference type="SAM" id="MobiDB-lite"/>
    </source>
</evidence>
<keyword evidence="3" id="KW-0167">Capsid protein</keyword>
<protein>
    <submittedName>
        <fullName evidence="3">Coat protein</fullName>
    </submittedName>
</protein>
<accession>A0A1Q1N6I3</accession>
<dbReference type="GO" id="GO:0019028">
    <property type="term" value="C:viral capsid"/>
    <property type="evidence" value="ECO:0007669"/>
    <property type="project" value="UniProtKB-KW"/>
</dbReference>
<feature type="transmembrane region" description="Helical" evidence="2">
    <location>
        <begin position="208"/>
        <end position="231"/>
    </location>
</feature>
<proteinExistence type="predicted"/>
<sequence length="252" mass="25549">MSAISSSELEELRKKAQLAENLQQWVNFSQSVSRSPLSPPSGTGDTTQAGQTSIVKSSAPQNYGTFTTMTADTSTSGQSENLGQSGATSTQRPMDGIGHFLEVLRGLSGSSHLPASSGVSPTSVREAALGASRSGGALEANLGGVAPVPTERSVRFLGADGAEVELDLRPGARVVPLAVVGSLSVGVLVFLGAGVLSLLLGLPYGNALAVSSLVSMVLLSVNVLNISTALVTGMTLHARSTLDGSVSLTSQV</sequence>
<feature type="compositionally biased region" description="Polar residues" evidence="1">
    <location>
        <begin position="76"/>
        <end position="92"/>
    </location>
</feature>
<dbReference type="EMBL" id="KY357493">
    <property type="protein sequence ID" value="AQM49931.1"/>
    <property type="molecule type" value="Genomic_RNA"/>
</dbReference>
<keyword evidence="2" id="KW-0472">Membrane</keyword>
<feature type="compositionally biased region" description="Polar residues" evidence="1">
    <location>
        <begin position="30"/>
        <end position="64"/>
    </location>
</feature>
<organism evidence="3">
    <name type="scientific">Agaricus bisporus virus 8</name>
    <dbReference type="NCBI Taxonomy" id="1945752"/>
    <lineage>
        <taxon>Viruses</taxon>
    </lineage>
</organism>
<feature type="transmembrane region" description="Helical" evidence="2">
    <location>
        <begin position="177"/>
        <end position="202"/>
    </location>
</feature>
<keyword evidence="2" id="KW-1133">Transmembrane helix</keyword>
<keyword evidence="3" id="KW-0946">Virion</keyword>
<name>A0A1Q1N6I3_9VIRU</name>
<feature type="region of interest" description="Disordered" evidence="1">
    <location>
        <begin position="30"/>
        <end position="94"/>
    </location>
</feature>
<evidence type="ECO:0000313" key="3">
    <source>
        <dbReference type="EMBL" id="AQM49931.1"/>
    </source>
</evidence>
<feature type="compositionally biased region" description="Low complexity" evidence="1">
    <location>
        <begin position="65"/>
        <end position="75"/>
    </location>
</feature>
<keyword evidence="2" id="KW-0812">Transmembrane</keyword>
<evidence type="ECO:0000256" key="2">
    <source>
        <dbReference type="SAM" id="Phobius"/>
    </source>
</evidence>
<reference evidence="3" key="1">
    <citation type="submission" date="2016-12" db="EMBL/GenBank/DDBJ databases">
        <title>Multiple viral infections in Agaricus bisporus - Characterisation of 18 unique RNA viruses and 8 ORFans identified by deep sequencing.</title>
        <authorList>
            <person name="Deakin G."/>
            <person name="Dobbs E."/>
            <person name="Jones I.M."/>
            <person name="Grogan H.M."/>
            <person name="Burton K.S."/>
        </authorList>
    </citation>
    <scope>NUCLEOTIDE SEQUENCE</scope>
    <source>
        <strain evidence="3">AbV8-2786</strain>
    </source>
</reference>